<dbReference type="AlphaFoldDB" id="A0A1I2G1K5"/>
<dbReference type="OrthoDB" id="961678at2"/>
<proteinExistence type="predicted"/>
<evidence type="ECO:0000313" key="1">
    <source>
        <dbReference type="EMBL" id="SFF10953.1"/>
    </source>
</evidence>
<dbReference type="STRING" id="662367.SAMN05216167_1297"/>
<dbReference type="Proteomes" id="UP000198598">
    <property type="component" value="Unassembled WGS sequence"/>
</dbReference>
<name>A0A1I2G1K5_9BACT</name>
<dbReference type="RefSeq" id="WP_093834078.1">
    <property type="nucleotide sequence ID" value="NZ_FOLQ01000029.1"/>
</dbReference>
<dbReference type="EMBL" id="FOLQ01000029">
    <property type="protein sequence ID" value="SFF10953.1"/>
    <property type="molecule type" value="Genomic_DNA"/>
</dbReference>
<protein>
    <submittedName>
        <fullName evidence="1">Uncharacterized protein</fullName>
    </submittedName>
</protein>
<gene>
    <name evidence="1" type="ORF">SAMN05216167_1297</name>
</gene>
<organism evidence="1 2">
    <name type="scientific">Spirosoma endophyticum</name>
    <dbReference type="NCBI Taxonomy" id="662367"/>
    <lineage>
        <taxon>Bacteria</taxon>
        <taxon>Pseudomonadati</taxon>
        <taxon>Bacteroidota</taxon>
        <taxon>Cytophagia</taxon>
        <taxon>Cytophagales</taxon>
        <taxon>Cytophagaceae</taxon>
        <taxon>Spirosoma</taxon>
    </lineage>
</organism>
<reference evidence="1 2" key="1">
    <citation type="submission" date="2016-10" db="EMBL/GenBank/DDBJ databases">
        <authorList>
            <person name="de Groot N.N."/>
        </authorList>
    </citation>
    <scope>NUCLEOTIDE SEQUENCE [LARGE SCALE GENOMIC DNA]</scope>
    <source>
        <strain evidence="1 2">DSM 26130</strain>
    </source>
</reference>
<evidence type="ECO:0000313" key="2">
    <source>
        <dbReference type="Proteomes" id="UP000198598"/>
    </source>
</evidence>
<keyword evidence="2" id="KW-1185">Reference proteome</keyword>
<sequence length="128" mass="14314">MAQNGRIWQKIKWLGSLMAIWLLVVLPARSAEIVLENERQAVISSTHPWSLDKGASDYASVVHTHAPIALLSPLAGFSFLSSPGFLPPLVPVFYRTLILNISGYVHRSYFVFGFLRPIFEHQITINAP</sequence>
<accession>A0A1I2G1K5</accession>